<dbReference type="NCBIfam" id="NF028537">
    <property type="entry name" value="P_eth_NH2_trans"/>
    <property type="match status" value="1"/>
</dbReference>
<feature type="transmembrane region" description="Helical" evidence="9">
    <location>
        <begin position="115"/>
        <end position="136"/>
    </location>
</feature>
<accession>A0A7T2VWM3</accession>
<dbReference type="InterPro" id="IPR040423">
    <property type="entry name" value="PEA_transferase"/>
</dbReference>
<dbReference type="EMBL" id="CP065668">
    <property type="protein sequence ID" value="QPS06041.1"/>
    <property type="molecule type" value="Genomic_DNA"/>
</dbReference>
<keyword evidence="3" id="KW-0997">Cell inner membrane</keyword>
<evidence type="ECO:0000256" key="2">
    <source>
        <dbReference type="ARBA" id="ARBA00022475"/>
    </source>
</evidence>
<feature type="compositionally biased region" description="Low complexity" evidence="8">
    <location>
        <begin position="12"/>
        <end position="25"/>
    </location>
</feature>
<dbReference type="PANTHER" id="PTHR30443">
    <property type="entry name" value="INNER MEMBRANE PROTEIN"/>
    <property type="match status" value="1"/>
</dbReference>
<protein>
    <submittedName>
        <fullName evidence="12">Phosphoethanolamine--lipid A transferase</fullName>
    </submittedName>
</protein>
<feature type="domain" description="Sulfatase N-terminal" evidence="10">
    <location>
        <begin position="274"/>
        <end position="572"/>
    </location>
</feature>
<feature type="region of interest" description="Disordered" evidence="8">
    <location>
        <begin position="1"/>
        <end position="25"/>
    </location>
</feature>
<evidence type="ECO:0000259" key="10">
    <source>
        <dbReference type="Pfam" id="PF00884"/>
    </source>
</evidence>
<evidence type="ECO:0000256" key="7">
    <source>
        <dbReference type="ARBA" id="ARBA00023136"/>
    </source>
</evidence>
<dbReference type="GO" id="GO:0016776">
    <property type="term" value="F:phosphotransferase activity, phosphate group as acceptor"/>
    <property type="evidence" value="ECO:0007669"/>
    <property type="project" value="TreeGrafter"/>
</dbReference>
<evidence type="ECO:0000256" key="9">
    <source>
        <dbReference type="SAM" id="Phobius"/>
    </source>
</evidence>
<dbReference type="InterPro" id="IPR012549">
    <property type="entry name" value="EptA-like_N"/>
</dbReference>
<evidence type="ECO:0000256" key="3">
    <source>
        <dbReference type="ARBA" id="ARBA00022519"/>
    </source>
</evidence>
<keyword evidence="4 12" id="KW-0808">Transferase</keyword>
<keyword evidence="5 9" id="KW-0812">Transmembrane</keyword>
<keyword evidence="7 9" id="KW-0472">Membrane</keyword>
<dbReference type="Proteomes" id="UP000594778">
    <property type="component" value="Chromosome"/>
</dbReference>
<feature type="transmembrane region" description="Helical" evidence="9">
    <location>
        <begin position="191"/>
        <end position="213"/>
    </location>
</feature>
<comment type="subcellular location">
    <subcellularLocation>
        <location evidence="1">Cell inner membrane</location>
        <topology evidence="1">Multi-pass membrane protein</topology>
    </subcellularLocation>
</comment>
<proteinExistence type="predicted"/>
<sequence length="589" mass="64339">MSERLLARPPFAGSSGTGQASANASASSSAQSAPASLAVRLRTAWSAPRSPQAVALVLALWLLATANWALWLRLPHLEGYDGSLATLVLRLLPLGLGGILLLLSLTAWPRGMKPLWIALPWIAGSAQYFMTAYGTVMDGGMINNILQTDLRESSDLFNPQLLLQMLLVAGLPTAWLLRLRIIRPRRSMQTVLRTLGLLAASVVVLVASVFVSYRELAPVVRNNLWMRHMLNPVSPVLASLDAVLKPILRPKRPFASIAAGATLGATYAAERKPPLFVIVVGETARAANWGLNGYARDTTPELARRKVLNWSNVTSCGTSTRESVPCMFSHLGRTGFYKSKVDYDNLVDVLYNAGLAVLWVDNQAGCKGVCERIPNASTADRLNTPDGKALCSSDGECLDGILLSGIDERIAALPRERRERGVVLVMHEMGSHGPAYYKRSTPETKVFQPECLTNALSSCTREQVVNVYDNSIRYNDHFLSQTIDWLASQQSRYQTGMVYMSDHGESLGEMGIYLHGMPYAMAPDEQKHIPMIAWLGNLGERTGVSERCVRGQLDAPLSHDNLYHTTLGLLDVASPTYQKPLDALASCRS</sequence>
<evidence type="ECO:0000256" key="8">
    <source>
        <dbReference type="SAM" id="MobiDB-lite"/>
    </source>
</evidence>
<dbReference type="InterPro" id="IPR017850">
    <property type="entry name" value="Alkaline_phosphatase_core_sf"/>
</dbReference>
<gene>
    <name evidence="12" type="ORF">I6G66_17130</name>
</gene>
<dbReference type="RefSeq" id="WP_197953627.1">
    <property type="nucleotide sequence ID" value="NZ_CP065668.1"/>
</dbReference>
<dbReference type="InterPro" id="IPR000917">
    <property type="entry name" value="Sulfatase_N"/>
</dbReference>
<feature type="transmembrane region" description="Helical" evidence="9">
    <location>
        <begin position="84"/>
        <end position="103"/>
    </location>
</feature>
<evidence type="ECO:0000259" key="11">
    <source>
        <dbReference type="Pfam" id="PF08019"/>
    </source>
</evidence>
<evidence type="ECO:0000256" key="5">
    <source>
        <dbReference type="ARBA" id="ARBA00022692"/>
    </source>
</evidence>
<keyword evidence="2" id="KW-1003">Cell membrane</keyword>
<keyword evidence="6 9" id="KW-1133">Transmembrane helix</keyword>
<dbReference type="Pfam" id="PF00884">
    <property type="entry name" value="Sulfatase"/>
    <property type="match status" value="1"/>
</dbReference>
<dbReference type="Pfam" id="PF08019">
    <property type="entry name" value="EptA_B_N"/>
    <property type="match status" value="1"/>
</dbReference>
<feature type="transmembrane region" description="Helical" evidence="9">
    <location>
        <begin position="53"/>
        <end position="72"/>
    </location>
</feature>
<evidence type="ECO:0000256" key="1">
    <source>
        <dbReference type="ARBA" id="ARBA00004429"/>
    </source>
</evidence>
<dbReference type="AlphaFoldDB" id="A0A7T2VWM3"/>
<feature type="transmembrane region" description="Helical" evidence="9">
    <location>
        <begin position="156"/>
        <end position="179"/>
    </location>
</feature>
<dbReference type="InterPro" id="IPR058130">
    <property type="entry name" value="PEA_transf_C"/>
</dbReference>
<dbReference type="SUPFAM" id="SSF53649">
    <property type="entry name" value="Alkaline phosphatase-like"/>
    <property type="match status" value="1"/>
</dbReference>
<evidence type="ECO:0000256" key="6">
    <source>
        <dbReference type="ARBA" id="ARBA00022989"/>
    </source>
</evidence>
<dbReference type="CDD" id="cd16017">
    <property type="entry name" value="LptA"/>
    <property type="match status" value="1"/>
</dbReference>
<reference evidence="12 13" key="1">
    <citation type="submission" date="2020-12" db="EMBL/GenBank/DDBJ databases">
        <title>FDA dAtabase for Regulatory Grade micrObial Sequences (FDA-ARGOS): Supporting development and validation of Infectious Disease Dx tests.</title>
        <authorList>
            <person name="Sproer C."/>
            <person name="Gronow S."/>
            <person name="Severitt S."/>
            <person name="Schroder I."/>
            <person name="Tallon L."/>
            <person name="Sadzewicz L."/>
            <person name="Zhao X."/>
            <person name="Boylan J."/>
            <person name="Ott S."/>
            <person name="Bowen H."/>
            <person name="Vavikolanu K."/>
            <person name="Mehta A."/>
            <person name="Aluvathingal J."/>
            <person name="Nadendla S."/>
            <person name="Lowell S."/>
            <person name="Myers T."/>
            <person name="Yan Y."/>
            <person name="Sichtig H."/>
        </authorList>
    </citation>
    <scope>NUCLEOTIDE SEQUENCE [LARGE SCALE GENOMIC DNA]</scope>
    <source>
        <strain evidence="12 13">FDAARGOS_909</strain>
    </source>
</reference>
<dbReference type="PANTHER" id="PTHR30443:SF0">
    <property type="entry name" value="PHOSPHOETHANOLAMINE TRANSFERASE EPTA"/>
    <property type="match status" value="1"/>
</dbReference>
<dbReference type="GO" id="GO:0005886">
    <property type="term" value="C:plasma membrane"/>
    <property type="evidence" value="ECO:0007669"/>
    <property type="project" value="UniProtKB-SubCell"/>
</dbReference>
<dbReference type="GO" id="GO:0009244">
    <property type="term" value="P:lipopolysaccharide core region biosynthetic process"/>
    <property type="evidence" value="ECO:0007669"/>
    <property type="project" value="TreeGrafter"/>
</dbReference>
<evidence type="ECO:0000313" key="13">
    <source>
        <dbReference type="Proteomes" id="UP000594778"/>
    </source>
</evidence>
<feature type="domain" description="Phosphoethanolamine transferase N-terminal" evidence="11">
    <location>
        <begin position="99"/>
        <end position="242"/>
    </location>
</feature>
<dbReference type="Gene3D" id="3.40.720.10">
    <property type="entry name" value="Alkaline Phosphatase, subunit A"/>
    <property type="match status" value="1"/>
</dbReference>
<evidence type="ECO:0000313" key="12">
    <source>
        <dbReference type="EMBL" id="QPS06041.1"/>
    </source>
</evidence>
<name>A0A7T2VWM3_DELAC</name>
<evidence type="ECO:0000256" key="4">
    <source>
        <dbReference type="ARBA" id="ARBA00022679"/>
    </source>
</evidence>
<organism evidence="12 13">
    <name type="scientific">Delftia acidovorans</name>
    <name type="common">Pseudomonas acidovorans</name>
    <name type="synonym">Comamonas acidovorans</name>
    <dbReference type="NCBI Taxonomy" id="80866"/>
    <lineage>
        <taxon>Bacteria</taxon>
        <taxon>Pseudomonadati</taxon>
        <taxon>Pseudomonadota</taxon>
        <taxon>Betaproteobacteria</taxon>
        <taxon>Burkholderiales</taxon>
        <taxon>Comamonadaceae</taxon>
        <taxon>Delftia</taxon>
    </lineage>
</organism>